<evidence type="ECO:0000313" key="2">
    <source>
        <dbReference type="EMBL" id="MDQ0009532.1"/>
    </source>
</evidence>
<protein>
    <submittedName>
        <fullName evidence="2">Carboxymethylenebutenolidase</fullName>
        <ecNumber evidence="2">3.1.1.45</ecNumber>
    </submittedName>
</protein>
<dbReference type="EC" id="3.1.1.45" evidence="2"/>
<organism evidence="2 3">
    <name type="scientific">Luteibacter jiangsuensis</name>
    <dbReference type="NCBI Taxonomy" id="637577"/>
    <lineage>
        <taxon>Bacteria</taxon>
        <taxon>Pseudomonadati</taxon>
        <taxon>Pseudomonadota</taxon>
        <taxon>Gammaproteobacteria</taxon>
        <taxon>Lysobacterales</taxon>
        <taxon>Rhodanobacteraceae</taxon>
        <taxon>Luteibacter</taxon>
    </lineage>
</organism>
<reference evidence="2 3" key="1">
    <citation type="submission" date="2023-07" db="EMBL/GenBank/DDBJ databases">
        <title>Sorghum-associated microbial communities from plants grown in Nebraska, USA.</title>
        <authorList>
            <person name="Schachtman D."/>
        </authorList>
    </citation>
    <scope>NUCLEOTIDE SEQUENCE [LARGE SCALE GENOMIC DNA]</scope>
    <source>
        <strain evidence="2 3">CC60</strain>
    </source>
</reference>
<dbReference type="RefSeq" id="WP_306848978.1">
    <property type="nucleotide sequence ID" value="NZ_JAUSSK010000002.1"/>
</dbReference>
<dbReference type="PANTHER" id="PTHR46623">
    <property type="entry name" value="CARBOXYMETHYLENEBUTENOLIDASE-RELATED"/>
    <property type="match status" value="1"/>
</dbReference>
<dbReference type="InterPro" id="IPR029058">
    <property type="entry name" value="AB_hydrolase_fold"/>
</dbReference>
<comment type="caution">
    <text evidence="2">The sequence shown here is derived from an EMBL/GenBank/DDBJ whole genome shotgun (WGS) entry which is preliminary data.</text>
</comment>
<dbReference type="InterPro" id="IPR002925">
    <property type="entry name" value="Dienelactn_hydro"/>
</dbReference>
<dbReference type="Gene3D" id="3.40.50.1820">
    <property type="entry name" value="alpha/beta hydrolase"/>
    <property type="match status" value="1"/>
</dbReference>
<name>A0ABT9T018_9GAMM</name>
<keyword evidence="3" id="KW-1185">Reference proteome</keyword>
<dbReference type="Pfam" id="PF01738">
    <property type="entry name" value="DLH"/>
    <property type="match status" value="1"/>
</dbReference>
<dbReference type="GO" id="GO:0008806">
    <property type="term" value="F:carboxymethylenebutenolidase activity"/>
    <property type="evidence" value="ECO:0007669"/>
    <property type="project" value="UniProtKB-EC"/>
</dbReference>
<keyword evidence="2" id="KW-0378">Hydrolase</keyword>
<proteinExistence type="predicted"/>
<dbReference type="SUPFAM" id="SSF53474">
    <property type="entry name" value="alpha/beta-Hydrolases"/>
    <property type="match status" value="1"/>
</dbReference>
<evidence type="ECO:0000259" key="1">
    <source>
        <dbReference type="Pfam" id="PF01738"/>
    </source>
</evidence>
<accession>A0ABT9T018</accession>
<sequence>MSHTLTVKTPDGSFDAYVATPATTPAPVVVVVQEIFGITEGIRAIADGLARDGFIAVAPDLFWRFEPGILLSEHSEADWKTAVGYYMKLDLTKAEEDIEATIAAARALPASTGKAGVMGFCLGGLLSFLTAARGKVDAAVEYYGGRTEEFVERGANMTTPLLMHLAGDDEFMTKDAQAKIKQVLASRPNVEIHVYDGRNHAFARPQGDHYDAADAETANARTRAFLKHHLT</sequence>
<dbReference type="InterPro" id="IPR051049">
    <property type="entry name" value="Dienelactone_hydrolase-like"/>
</dbReference>
<dbReference type="Proteomes" id="UP001237737">
    <property type="component" value="Unassembled WGS sequence"/>
</dbReference>
<dbReference type="EMBL" id="JAUSSK010000002">
    <property type="protein sequence ID" value="MDQ0009532.1"/>
    <property type="molecule type" value="Genomic_DNA"/>
</dbReference>
<dbReference type="PANTHER" id="PTHR46623:SF6">
    <property type="entry name" value="ALPHA_BETA-HYDROLASES SUPERFAMILY PROTEIN"/>
    <property type="match status" value="1"/>
</dbReference>
<evidence type="ECO:0000313" key="3">
    <source>
        <dbReference type="Proteomes" id="UP001237737"/>
    </source>
</evidence>
<gene>
    <name evidence="2" type="ORF">J2T07_001709</name>
</gene>
<feature type="domain" description="Dienelactone hydrolase" evidence="1">
    <location>
        <begin position="14"/>
        <end position="229"/>
    </location>
</feature>